<sequence length="158" mass="17470">MPQKALQKLGNKWSKTHEPQLCQARRSTRKSLPDVRVKLFPLSASCTYTSVRFPRQNFHQTPEDSPRALFLPPLPLPFPSLQSAQQIPGKSLVNDILICLIIFWPISHPGRLAAPVRPPDAFSCVLGPPLRPFPDVTWASVDVVSAAAGSGDVLQDER</sequence>
<dbReference type="EMBL" id="VSRR010041418">
    <property type="protein sequence ID" value="MPC75566.1"/>
    <property type="molecule type" value="Genomic_DNA"/>
</dbReference>
<dbReference type="Proteomes" id="UP000324222">
    <property type="component" value="Unassembled WGS sequence"/>
</dbReference>
<protein>
    <submittedName>
        <fullName evidence="1">Uncharacterized protein</fullName>
    </submittedName>
</protein>
<evidence type="ECO:0000313" key="1">
    <source>
        <dbReference type="EMBL" id="MPC75566.1"/>
    </source>
</evidence>
<organism evidence="1 2">
    <name type="scientific">Portunus trituberculatus</name>
    <name type="common">Swimming crab</name>
    <name type="synonym">Neptunus trituberculatus</name>
    <dbReference type="NCBI Taxonomy" id="210409"/>
    <lineage>
        <taxon>Eukaryota</taxon>
        <taxon>Metazoa</taxon>
        <taxon>Ecdysozoa</taxon>
        <taxon>Arthropoda</taxon>
        <taxon>Crustacea</taxon>
        <taxon>Multicrustacea</taxon>
        <taxon>Malacostraca</taxon>
        <taxon>Eumalacostraca</taxon>
        <taxon>Eucarida</taxon>
        <taxon>Decapoda</taxon>
        <taxon>Pleocyemata</taxon>
        <taxon>Brachyura</taxon>
        <taxon>Eubrachyura</taxon>
        <taxon>Portunoidea</taxon>
        <taxon>Portunidae</taxon>
        <taxon>Portuninae</taxon>
        <taxon>Portunus</taxon>
    </lineage>
</organism>
<gene>
    <name evidence="1" type="ORF">E2C01_069956</name>
</gene>
<keyword evidence="2" id="KW-1185">Reference proteome</keyword>
<accession>A0A5B7I0U7</accession>
<name>A0A5B7I0U7_PORTR</name>
<proteinExistence type="predicted"/>
<comment type="caution">
    <text evidence="1">The sequence shown here is derived from an EMBL/GenBank/DDBJ whole genome shotgun (WGS) entry which is preliminary data.</text>
</comment>
<evidence type="ECO:0000313" key="2">
    <source>
        <dbReference type="Proteomes" id="UP000324222"/>
    </source>
</evidence>
<reference evidence="1" key="1">
    <citation type="submission" date="2019-05" db="EMBL/GenBank/DDBJ databases">
        <title>Another draft genome of Portunus trituberculatus and its Hox gene families provides insights of decapod evolution.</title>
        <authorList>
            <person name="Jeong J.-H."/>
            <person name="Song I."/>
            <person name="Kim S."/>
            <person name="Choi T."/>
            <person name="Kim D."/>
            <person name="Ryu S."/>
            <person name="Kim W."/>
        </authorList>
    </citation>
    <scope>NUCLEOTIDE SEQUENCE [LARGE SCALE GENOMIC DNA]</scope>
    <source>
        <tissue evidence="1">Muscle</tissue>
    </source>
</reference>
<dbReference type="AlphaFoldDB" id="A0A5B7I0U7"/>